<gene>
    <name evidence="5 8" type="primary">fmt</name>
    <name evidence="8" type="ORF">KL86DPRO_20345</name>
</gene>
<reference evidence="8" key="1">
    <citation type="submission" date="2016-04" db="EMBL/GenBank/DDBJ databases">
        <authorList>
            <person name="Evans L.H."/>
            <person name="Alamgir A."/>
            <person name="Owens N."/>
            <person name="Weber N.D."/>
            <person name="Virtaneva K."/>
            <person name="Barbian K."/>
            <person name="Babar A."/>
            <person name="Rosenke K."/>
        </authorList>
    </citation>
    <scope>NUCLEOTIDE SEQUENCE</scope>
    <source>
        <strain evidence="8">86</strain>
    </source>
</reference>
<evidence type="ECO:0000313" key="8">
    <source>
        <dbReference type="EMBL" id="SBW04613.1"/>
    </source>
</evidence>
<dbReference type="InterPro" id="IPR005794">
    <property type="entry name" value="Fmt"/>
</dbReference>
<evidence type="ECO:0000256" key="5">
    <source>
        <dbReference type="HAMAP-Rule" id="MF_00182"/>
    </source>
</evidence>
<evidence type="ECO:0000256" key="3">
    <source>
        <dbReference type="ARBA" id="ARBA00022679"/>
    </source>
</evidence>
<keyword evidence="3 5" id="KW-0808">Transferase</keyword>
<dbReference type="NCBIfam" id="TIGR00460">
    <property type="entry name" value="fmt"/>
    <property type="match status" value="1"/>
</dbReference>
<dbReference type="InterPro" id="IPR005793">
    <property type="entry name" value="Formyl_trans_C"/>
</dbReference>
<comment type="function">
    <text evidence="5">Attaches a formyl group to the free amino group of methionyl-tRNA(fMet). The formyl group appears to play a dual role in the initiator identity of N-formylmethionyl-tRNA by promoting its recognition by IF2 and preventing the misappropriation of this tRNA by the elongation apparatus.</text>
</comment>
<dbReference type="HAMAP" id="MF_00182">
    <property type="entry name" value="Formyl_trans"/>
    <property type="match status" value="1"/>
</dbReference>
<evidence type="ECO:0000256" key="2">
    <source>
        <dbReference type="ARBA" id="ARBA00012261"/>
    </source>
</evidence>
<dbReference type="InterPro" id="IPR001555">
    <property type="entry name" value="GART_AS"/>
</dbReference>
<evidence type="ECO:0000256" key="1">
    <source>
        <dbReference type="ARBA" id="ARBA00010699"/>
    </source>
</evidence>
<protein>
    <recommendedName>
        <fullName evidence="2 5">Methionyl-tRNA formyltransferase</fullName>
        <ecNumber evidence="2 5">2.1.2.9</ecNumber>
    </recommendedName>
</protein>
<name>A0A212JYW5_9DELT</name>
<dbReference type="CDD" id="cd08704">
    <property type="entry name" value="Met_tRNA_FMT_C"/>
    <property type="match status" value="1"/>
</dbReference>
<dbReference type="Pfam" id="PF02911">
    <property type="entry name" value="Formyl_trans_C"/>
    <property type="match status" value="1"/>
</dbReference>
<comment type="catalytic activity">
    <reaction evidence="5">
        <text>L-methionyl-tRNA(fMet) + (6R)-10-formyltetrahydrofolate = N-formyl-L-methionyl-tRNA(fMet) + (6S)-5,6,7,8-tetrahydrofolate + H(+)</text>
        <dbReference type="Rhea" id="RHEA:24380"/>
        <dbReference type="Rhea" id="RHEA-COMP:9952"/>
        <dbReference type="Rhea" id="RHEA-COMP:9953"/>
        <dbReference type="ChEBI" id="CHEBI:15378"/>
        <dbReference type="ChEBI" id="CHEBI:57453"/>
        <dbReference type="ChEBI" id="CHEBI:78530"/>
        <dbReference type="ChEBI" id="CHEBI:78844"/>
        <dbReference type="ChEBI" id="CHEBI:195366"/>
        <dbReference type="EC" id="2.1.2.9"/>
    </reaction>
</comment>
<comment type="similarity">
    <text evidence="1 5">Belongs to the Fmt family.</text>
</comment>
<dbReference type="GO" id="GO:0005829">
    <property type="term" value="C:cytosol"/>
    <property type="evidence" value="ECO:0007669"/>
    <property type="project" value="TreeGrafter"/>
</dbReference>
<dbReference type="AlphaFoldDB" id="A0A212JYW5"/>
<feature type="binding site" evidence="5">
    <location>
        <begin position="116"/>
        <end position="119"/>
    </location>
    <ligand>
        <name>(6S)-5,6,7,8-tetrahydrofolate</name>
        <dbReference type="ChEBI" id="CHEBI:57453"/>
    </ligand>
</feature>
<dbReference type="InterPro" id="IPR002376">
    <property type="entry name" value="Formyl_transf_N"/>
</dbReference>
<proteinExistence type="inferred from homology"/>
<dbReference type="GO" id="GO:0004479">
    <property type="term" value="F:methionyl-tRNA formyltransferase activity"/>
    <property type="evidence" value="ECO:0007669"/>
    <property type="project" value="UniProtKB-UniRule"/>
</dbReference>
<dbReference type="EC" id="2.1.2.9" evidence="2 5"/>
<organism evidence="8">
    <name type="scientific">uncultured delta proteobacterium</name>
    <dbReference type="NCBI Taxonomy" id="34034"/>
    <lineage>
        <taxon>Bacteria</taxon>
        <taxon>Deltaproteobacteria</taxon>
        <taxon>environmental samples</taxon>
    </lineage>
</organism>
<dbReference type="InterPro" id="IPR044135">
    <property type="entry name" value="Met-tRNA-FMT_C"/>
</dbReference>
<dbReference type="SUPFAM" id="SSF53328">
    <property type="entry name" value="Formyltransferase"/>
    <property type="match status" value="1"/>
</dbReference>
<feature type="domain" description="Formyl transferase C-terminal" evidence="7">
    <location>
        <begin position="210"/>
        <end position="319"/>
    </location>
</feature>
<dbReference type="PANTHER" id="PTHR11138">
    <property type="entry name" value="METHIONYL-TRNA FORMYLTRANSFERASE"/>
    <property type="match status" value="1"/>
</dbReference>
<dbReference type="SUPFAM" id="SSF50486">
    <property type="entry name" value="FMT C-terminal domain-like"/>
    <property type="match status" value="1"/>
</dbReference>
<dbReference type="Pfam" id="PF00551">
    <property type="entry name" value="Formyl_trans_N"/>
    <property type="match status" value="1"/>
</dbReference>
<feature type="domain" description="Formyl transferase N-terminal" evidence="6">
    <location>
        <begin position="9"/>
        <end position="187"/>
    </location>
</feature>
<dbReference type="Gene3D" id="3.40.50.12230">
    <property type="match status" value="1"/>
</dbReference>
<dbReference type="InterPro" id="IPR011034">
    <property type="entry name" value="Formyl_transferase-like_C_sf"/>
</dbReference>
<accession>A0A212JYW5</accession>
<dbReference type="PROSITE" id="PS00373">
    <property type="entry name" value="GART"/>
    <property type="match status" value="1"/>
</dbReference>
<sequence>MAAAEPLRLVFMGTPDLAAVVLDRVLAWKGGTVTAVYCQPDRPAGRGMTLKAPPVKELALLHNIPVFQPLNFKNDEDVAVLRSHRPDYLLVAAYGLILPQRVLDIPTRMPLNVHTSLLPRYRGAAPIQRAIMDGCTETGVTIMKMEAGLDTGPVILQKAVPIGLNDTAEDLHNVLAQTGGNLLVEALEALEDGKATPTPQDDANASYAAKLGKTDGLLDFSRTGAEIHARRRGVTPWPGAFGTLEWDGGDPLEVKIAEGKPFAGPLPPEAASLPKGSVLPGLIDNALAVTCADGVYLVTHLRPAGRKLMDAAAFMNGYRKGRGDARFALPPG</sequence>
<evidence type="ECO:0000259" key="7">
    <source>
        <dbReference type="Pfam" id="PF02911"/>
    </source>
</evidence>
<dbReference type="PANTHER" id="PTHR11138:SF5">
    <property type="entry name" value="METHIONYL-TRNA FORMYLTRANSFERASE, MITOCHONDRIAL"/>
    <property type="match status" value="1"/>
</dbReference>
<dbReference type="InterPro" id="IPR036477">
    <property type="entry name" value="Formyl_transf_N_sf"/>
</dbReference>
<dbReference type="EMBL" id="FLUQ01000002">
    <property type="protein sequence ID" value="SBW04613.1"/>
    <property type="molecule type" value="Genomic_DNA"/>
</dbReference>
<dbReference type="InterPro" id="IPR041711">
    <property type="entry name" value="Met-tRNA-FMT_N"/>
</dbReference>
<dbReference type="CDD" id="cd08646">
    <property type="entry name" value="FMT_core_Met-tRNA-FMT_N"/>
    <property type="match status" value="1"/>
</dbReference>
<keyword evidence="4 5" id="KW-0648">Protein biosynthesis</keyword>
<evidence type="ECO:0000259" key="6">
    <source>
        <dbReference type="Pfam" id="PF00551"/>
    </source>
</evidence>
<evidence type="ECO:0000256" key="4">
    <source>
        <dbReference type="ARBA" id="ARBA00022917"/>
    </source>
</evidence>